<evidence type="ECO:0000256" key="1">
    <source>
        <dbReference type="ARBA" id="ARBA00007557"/>
    </source>
</evidence>
<feature type="compositionally biased region" description="Basic and acidic residues" evidence="9">
    <location>
        <begin position="210"/>
        <end position="229"/>
    </location>
</feature>
<dbReference type="EMBL" id="JBHTIU010000012">
    <property type="protein sequence ID" value="MFD0868365.1"/>
    <property type="molecule type" value="Genomic_DNA"/>
</dbReference>
<dbReference type="RefSeq" id="WP_144933831.1">
    <property type="nucleotide sequence ID" value="NZ_JBHTIU010000012.1"/>
</dbReference>
<dbReference type="InterPro" id="IPR014730">
    <property type="entry name" value="ETF_a/b_N"/>
</dbReference>
<keyword evidence="5" id="KW-0249">Electron transport</keyword>
<dbReference type="Proteomes" id="UP001597120">
    <property type="component" value="Unassembled WGS sequence"/>
</dbReference>
<evidence type="ECO:0000256" key="9">
    <source>
        <dbReference type="SAM" id="MobiDB-lite"/>
    </source>
</evidence>
<name>A0ABW3D4L8_9BACL</name>
<organism evidence="11 12">
    <name type="scientific">Paenibacillus residui</name>
    <dbReference type="NCBI Taxonomy" id="629724"/>
    <lineage>
        <taxon>Bacteria</taxon>
        <taxon>Bacillati</taxon>
        <taxon>Bacillota</taxon>
        <taxon>Bacilli</taxon>
        <taxon>Bacillales</taxon>
        <taxon>Paenibacillaceae</taxon>
        <taxon>Paenibacillus</taxon>
    </lineage>
</organism>
<evidence type="ECO:0000259" key="10">
    <source>
        <dbReference type="SMART" id="SM00893"/>
    </source>
</evidence>
<accession>A0ABW3D4L8</accession>
<dbReference type="InterPro" id="IPR033948">
    <property type="entry name" value="ETF_beta_N"/>
</dbReference>
<comment type="cofactor">
    <cofactor evidence="8">
        <name>AMP</name>
        <dbReference type="ChEBI" id="CHEBI:456215"/>
    </cofactor>
</comment>
<dbReference type="PIRSF" id="PIRSF000090">
    <property type="entry name" value="Beta-ETF"/>
    <property type="match status" value="1"/>
</dbReference>
<gene>
    <name evidence="11" type="ORF">ACFQ03_04330</name>
</gene>
<comment type="caution">
    <text evidence="11">The sequence shown here is derived from an EMBL/GenBank/DDBJ whole genome shotgun (WGS) entry which is preliminary data.</text>
</comment>
<dbReference type="InterPro" id="IPR000049">
    <property type="entry name" value="ET-Flavoprotein_bsu_CS"/>
</dbReference>
<evidence type="ECO:0000256" key="7">
    <source>
        <dbReference type="ARBA" id="ARBA00042002"/>
    </source>
</evidence>
<dbReference type="InterPro" id="IPR014729">
    <property type="entry name" value="Rossmann-like_a/b/a_fold"/>
</dbReference>
<evidence type="ECO:0000313" key="11">
    <source>
        <dbReference type="EMBL" id="MFD0868365.1"/>
    </source>
</evidence>
<dbReference type="SUPFAM" id="SSF52402">
    <property type="entry name" value="Adenine nucleotide alpha hydrolases-like"/>
    <property type="match status" value="1"/>
</dbReference>
<feature type="region of interest" description="Disordered" evidence="9">
    <location>
        <begin position="210"/>
        <end position="235"/>
    </location>
</feature>
<evidence type="ECO:0000256" key="5">
    <source>
        <dbReference type="ARBA" id="ARBA00022982"/>
    </source>
</evidence>
<evidence type="ECO:0000256" key="6">
    <source>
        <dbReference type="ARBA" id="ARBA00025649"/>
    </source>
</evidence>
<comment type="function">
    <text evidence="6">The electron transfer flavoprotein serves as a specific electron acceptor for other dehydrogenases. It transfers the electrons to the main respiratory chain via ETF-ubiquinone oxidoreductase (ETF dehydrogenase).</text>
</comment>
<evidence type="ECO:0000256" key="2">
    <source>
        <dbReference type="ARBA" id="ARBA00011355"/>
    </source>
</evidence>
<dbReference type="Pfam" id="PF01012">
    <property type="entry name" value="ETF"/>
    <property type="match status" value="1"/>
</dbReference>
<dbReference type="SMART" id="SM00893">
    <property type="entry name" value="ETF"/>
    <property type="match status" value="1"/>
</dbReference>
<comment type="similarity">
    <text evidence="1">Belongs to the ETF beta-subunit/FixA family.</text>
</comment>
<proteinExistence type="inferred from homology"/>
<evidence type="ECO:0000256" key="4">
    <source>
        <dbReference type="ARBA" id="ARBA00022448"/>
    </source>
</evidence>
<dbReference type="PROSITE" id="PS01065">
    <property type="entry name" value="ETF_BETA"/>
    <property type="match status" value="1"/>
</dbReference>
<protein>
    <recommendedName>
        <fullName evidence="3">Electron transfer flavoprotein subunit beta</fullName>
    </recommendedName>
    <alternativeName>
        <fullName evidence="7">Electron transfer flavoprotein small subunit</fullName>
    </alternativeName>
</protein>
<dbReference type="PANTHER" id="PTHR21294">
    <property type="entry name" value="ELECTRON TRANSFER FLAVOPROTEIN BETA-SUBUNIT"/>
    <property type="match status" value="1"/>
</dbReference>
<evidence type="ECO:0000256" key="8">
    <source>
        <dbReference type="ARBA" id="ARBA00049933"/>
    </source>
</evidence>
<keyword evidence="12" id="KW-1185">Reference proteome</keyword>
<evidence type="ECO:0000313" key="12">
    <source>
        <dbReference type="Proteomes" id="UP001597120"/>
    </source>
</evidence>
<feature type="domain" description="Electron transfer flavoprotein alpha/beta-subunit N-terminal" evidence="10">
    <location>
        <begin position="21"/>
        <end position="209"/>
    </location>
</feature>
<dbReference type="InterPro" id="IPR012255">
    <property type="entry name" value="ETF_b"/>
</dbReference>
<comment type="subunit">
    <text evidence="2">Heterodimer of an alpha and a beta subunit.</text>
</comment>
<dbReference type="PANTHER" id="PTHR21294:SF8">
    <property type="entry name" value="ELECTRON TRANSFER FLAVOPROTEIN SUBUNIT BETA"/>
    <property type="match status" value="1"/>
</dbReference>
<keyword evidence="4" id="KW-0813">Transport</keyword>
<sequence length="256" mass="27914">MKTVVCIKQTFDTEEKITLDNGAVSEEGVKFVINPYDEYALEEAIRLKEQFGGEVIAVSLGPDRVEAALRTALAVGADRAVHIREELNGNDEYTSARKLAAVIKSMEYDMILCGQMAIDSGASQGGPRLAEELGIAHIATAVKLRLEDGKAVVERDVEGDIEVVEASLPLLITAQQGLNEPRYPSLPGIMKAKKKPIDVIEAEELGLAKEEAEPKTHRVEQRLPPEKPPGRILQGTAEEQVRQLADLLRNEAKVIG</sequence>
<reference evidence="12" key="1">
    <citation type="journal article" date="2019" name="Int. J. Syst. Evol. Microbiol.">
        <title>The Global Catalogue of Microorganisms (GCM) 10K type strain sequencing project: providing services to taxonomists for standard genome sequencing and annotation.</title>
        <authorList>
            <consortium name="The Broad Institute Genomics Platform"/>
            <consortium name="The Broad Institute Genome Sequencing Center for Infectious Disease"/>
            <person name="Wu L."/>
            <person name="Ma J."/>
        </authorList>
    </citation>
    <scope>NUCLEOTIDE SEQUENCE [LARGE SCALE GENOMIC DNA]</scope>
    <source>
        <strain evidence="12">CCUG 57263</strain>
    </source>
</reference>
<evidence type="ECO:0000256" key="3">
    <source>
        <dbReference type="ARBA" id="ARBA00016797"/>
    </source>
</evidence>
<dbReference type="Gene3D" id="3.40.50.620">
    <property type="entry name" value="HUPs"/>
    <property type="match status" value="1"/>
</dbReference>
<dbReference type="CDD" id="cd01714">
    <property type="entry name" value="ETF_beta"/>
    <property type="match status" value="1"/>
</dbReference>